<feature type="non-terminal residue" evidence="1">
    <location>
        <position position="104"/>
    </location>
</feature>
<comment type="caution">
    <text evidence="1">The sequence shown here is derived from an EMBL/GenBank/DDBJ whole genome shotgun (WGS) entry which is preliminary data.</text>
</comment>
<evidence type="ECO:0000313" key="1">
    <source>
        <dbReference type="EMBL" id="PIT95562.1"/>
    </source>
</evidence>
<protein>
    <submittedName>
        <fullName evidence="1">Uncharacterized protein</fullName>
    </submittedName>
</protein>
<dbReference type="Proteomes" id="UP000228964">
    <property type="component" value="Unassembled WGS sequence"/>
</dbReference>
<dbReference type="AlphaFoldDB" id="A0A2M6WS31"/>
<accession>A0A2M6WS31</accession>
<sequence length="104" mass="11282">MRGKLKVDYTIILETKYSKKMKNKFSFILAGLAVAVVLGLVGIALVSQAASQPFTPSKAEVMARKIIVFKSGILNEPDREALVKKHGGVITKNLDLIEGKAVLL</sequence>
<gene>
    <name evidence="1" type="ORF">COT96_00595</name>
</gene>
<reference evidence="2" key="1">
    <citation type="submission" date="2017-09" db="EMBL/GenBank/DDBJ databases">
        <title>Depth-based differentiation of microbial function through sediment-hosted aquifers and enrichment of novel symbionts in the deep terrestrial subsurface.</title>
        <authorList>
            <person name="Probst A.J."/>
            <person name="Ladd B."/>
            <person name="Jarett J.K."/>
            <person name="Geller-Mcgrath D.E."/>
            <person name="Sieber C.M.K."/>
            <person name="Emerson J.B."/>
            <person name="Anantharaman K."/>
            <person name="Thomas B.C."/>
            <person name="Malmstrom R."/>
            <person name="Stieglmeier M."/>
            <person name="Klingl A."/>
            <person name="Woyke T."/>
            <person name="Ryan C.M."/>
            <person name="Banfield J.F."/>
        </authorList>
    </citation>
    <scope>NUCLEOTIDE SEQUENCE [LARGE SCALE GENOMIC DNA]</scope>
</reference>
<dbReference type="EMBL" id="PFAO01000012">
    <property type="protein sequence ID" value="PIT95562.1"/>
    <property type="molecule type" value="Genomic_DNA"/>
</dbReference>
<evidence type="ECO:0000313" key="2">
    <source>
        <dbReference type="Proteomes" id="UP000228964"/>
    </source>
</evidence>
<organism evidence="1 2">
    <name type="scientific">Candidatus Falkowbacteria bacterium CG10_big_fil_rev_8_21_14_0_10_38_22</name>
    <dbReference type="NCBI Taxonomy" id="1974564"/>
    <lineage>
        <taxon>Bacteria</taxon>
        <taxon>Candidatus Falkowiibacteriota</taxon>
    </lineage>
</organism>
<proteinExistence type="predicted"/>
<name>A0A2M6WS31_9BACT</name>